<comment type="caution">
    <text evidence="8">The sequence shown here is derived from an EMBL/GenBank/DDBJ whole genome shotgun (WGS) entry which is preliminary data.</text>
</comment>
<dbReference type="SMART" id="SM00131">
    <property type="entry name" value="KU"/>
    <property type="match status" value="2"/>
</dbReference>
<keyword evidence="5" id="KW-1133">Transmembrane helix</keyword>
<evidence type="ECO:0000256" key="2">
    <source>
        <dbReference type="ARBA" id="ARBA00022900"/>
    </source>
</evidence>
<dbReference type="PROSITE" id="PS50279">
    <property type="entry name" value="BPTI_KUNITZ_2"/>
    <property type="match status" value="2"/>
</dbReference>
<dbReference type="PRINTS" id="PR00759">
    <property type="entry name" value="BASICPTASE"/>
</dbReference>
<sequence length="231" mass="25859">SEHTTMRNFSISLLIFVLFYCIHGQATVPDFCALPKDEGTDSGSDVQVHLYYNKTADKCYPFRYKGNGGNKNRFNYEFYCMRNCSPNADQLYPTNRTEACRLRKAPGDCYGHYLRYYYDAAHRKCTTFAWTGCVGNGNRFLDLNHCNATCFGILDDENRENEGSGEVESDTPIGIILGVVLGIIGAIILIVVLVLTLKKPKKSKKSKAKEAKVKEELNSPGPEIPLKGTET</sequence>
<feature type="region of interest" description="Disordered" evidence="4">
    <location>
        <begin position="200"/>
        <end position="231"/>
    </location>
</feature>
<dbReference type="InterPro" id="IPR020901">
    <property type="entry name" value="Prtase_inh_Kunz-CS"/>
</dbReference>
<dbReference type="GO" id="GO:0004867">
    <property type="term" value="F:serine-type endopeptidase inhibitor activity"/>
    <property type="evidence" value="ECO:0007669"/>
    <property type="project" value="UniProtKB-KW"/>
</dbReference>
<evidence type="ECO:0000256" key="3">
    <source>
        <dbReference type="ARBA" id="ARBA00023157"/>
    </source>
</evidence>
<dbReference type="InterPro" id="IPR036880">
    <property type="entry name" value="Kunitz_BPTI_sf"/>
</dbReference>
<feature type="non-terminal residue" evidence="8">
    <location>
        <position position="1"/>
    </location>
</feature>
<keyword evidence="6" id="KW-0732">Signal</keyword>
<organism evidence="8 9">
    <name type="scientific">Silurus asotus</name>
    <name type="common">Amur catfish</name>
    <name type="synonym">Parasilurus asotus</name>
    <dbReference type="NCBI Taxonomy" id="30991"/>
    <lineage>
        <taxon>Eukaryota</taxon>
        <taxon>Metazoa</taxon>
        <taxon>Chordata</taxon>
        <taxon>Craniata</taxon>
        <taxon>Vertebrata</taxon>
        <taxon>Euteleostomi</taxon>
        <taxon>Actinopterygii</taxon>
        <taxon>Neopterygii</taxon>
        <taxon>Teleostei</taxon>
        <taxon>Ostariophysi</taxon>
        <taxon>Siluriformes</taxon>
        <taxon>Siluridae</taxon>
        <taxon>Silurus</taxon>
    </lineage>
</organism>
<evidence type="ECO:0000256" key="6">
    <source>
        <dbReference type="SAM" id="SignalP"/>
    </source>
</evidence>
<evidence type="ECO:0000256" key="4">
    <source>
        <dbReference type="SAM" id="MobiDB-lite"/>
    </source>
</evidence>
<gene>
    <name evidence="8" type="ORF">C0J50_13496</name>
</gene>
<feature type="signal peptide" evidence="6">
    <location>
        <begin position="1"/>
        <end position="24"/>
    </location>
</feature>
<keyword evidence="1" id="KW-0646">Protease inhibitor</keyword>
<feature type="chain" id="PRO_5042294433" evidence="6">
    <location>
        <begin position="25"/>
        <end position="231"/>
    </location>
</feature>
<feature type="non-terminal residue" evidence="8">
    <location>
        <position position="231"/>
    </location>
</feature>
<feature type="transmembrane region" description="Helical" evidence="5">
    <location>
        <begin position="173"/>
        <end position="197"/>
    </location>
</feature>
<evidence type="ECO:0000256" key="5">
    <source>
        <dbReference type="SAM" id="Phobius"/>
    </source>
</evidence>
<dbReference type="InterPro" id="IPR002223">
    <property type="entry name" value="Kunitz_BPTI"/>
</dbReference>
<dbReference type="Pfam" id="PF00014">
    <property type="entry name" value="Kunitz_BPTI"/>
    <property type="match status" value="2"/>
</dbReference>
<evidence type="ECO:0000313" key="9">
    <source>
        <dbReference type="Proteomes" id="UP001205998"/>
    </source>
</evidence>
<dbReference type="GO" id="GO:0005615">
    <property type="term" value="C:extracellular space"/>
    <property type="evidence" value="ECO:0007669"/>
    <property type="project" value="TreeGrafter"/>
</dbReference>
<proteinExistence type="predicted"/>
<protein>
    <submittedName>
        <fullName evidence="8">Kunitz-type U19-barytoxin-Tl1a-like</fullName>
    </submittedName>
</protein>
<accession>A0AAD5FSU0</accession>
<evidence type="ECO:0000256" key="1">
    <source>
        <dbReference type="ARBA" id="ARBA00022690"/>
    </source>
</evidence>
<dbReference type="InterPro" id="IPR050098">
    <property type="entry name" value="TFPI/VKTCI-like"/>
</dbReference>
<dbReference type="PANTHER" id="PTHR10083">
    <property type="entry name" value="KUNITZ-TYPE PROTEASE INHIBITOR-RELATED"/>
    <property type="match status" value="1"/>
</dbReference>
<dbReference type="EMBL" id="MU551526">
    <property type="protein sequence ID" value="KAI5626998.1"/>
    <property type="molecule type" value="Genomic_DNA"/>
</dbReference>
<dbReference type="AlphaFoldDB" id="A0AAD5FSU0"/>
<dbReference type="SUPFAM" id="SSF57362">
    <property type="entry name" value="BPTI-like"/>
    <property type="match status" value="2"/>
</dbReference>
<name>A0AAD5FSU0_SILAS</name>
<dbReference type="Proteomes" id="UP001205998">
    <property type="component" value="Unassembled WGS sequence"/>
</dbReference>
<reference evidence="8" key="1">
    <citation type="submission" date="2018-07" db="EMBL/GenBank/DDBJ databases">
        <title>Comparative genomics of catfishes provides insights into carnivory and benthic adaptation.</title>
        <authorList>
            <person name="Zhang Y."/>
            <person name="Wang D."/>
            <person name="Peng Z."/>
            <person name="Zheng S."/>
            <person name="Shao F."/>
            <person name="Tao W."/>
        </authorList>
    </citation>
    <scope>NUCLEOTIDE SEQUENCE</scope>
    <source>
        <strain evidence="8">Chongqing</strain>
    </source>
</reference>
<feature type="domain" description="BPTI/Kunitz inhibitor" evidence="7">
    <location>
        <begin position="32"/>
        <end position="84"/>
    </location>
</feature>
<keyword evidence="5" id="KW-0812">Transmembrane</keyword>
<keyword evidence="2" id="KW-0722">Serine protease inhibitor</keyword>
<dbReference type="PANTHER" id="PTHR10083:SF328">
    <property type="entry name" value="TISSUE FACTOR PATHWAY INHIBITOR"/>
    <property type="match status" value="1"/>
</dbReference>
<feature type="domain" description="BPTI/Kunitz inhibitor" evidence="7">
    <location>
        <begin position="100"/>
        <end position="150"/>
    </location>
</feature>
<keyword evidence="5" id="KW-0472">Membrane</keyword>
<dbReference type="CDD" id="cd00109">
    <property type="entry name" value="Kunitz-type"/>
    <property type="match status" value="1"/>
</dbReference>
<feature type="compositionally biased region" description="Basic and acidic residues" evidence="4">
    <location>
        <begin position="208"/>
        <end position="217"/>
    </location>
</feature>
<keyword evidence="3" id="KW-1015">Disulfide bond</keyword>
<dbReference type="Gene3D" id="4.10.410.10">
    <property type="entry name" value="Pancreatic trypsin inhibitor Kunitz domain"/>
    <property type="match status" value="2"/>
</dbReference>
<evidence type="ECO:0000313" key="8">
    <source>
        <dbReference type="EMBL" id="KAI5626998.1"/>
    </source>
</evidence>
<keyword evidence="9" id="KW-1185">Reference proteome</keyword>
<evidence type="ECO:0000259" key="7">
    <source>
        <dbReference type="PROSITE" id="PS50279"/>
    </source>
</evidence>
<dbReference type="PROSITE" id="PS00280">
    <property type="entry name" value="BPTI_KUNITZ_1"/>
    <property type="match status" value="1"/>
</dbReference>